<evidence type="ECO:0000259" key="2">
    <source>
        <dbReference type="PROSITE" id="PS50011"/>
    </source>
</evidence>
<protein>
    <submittedName>
        <fullName evidence="3">Serine/threonine protein kinase</fullName>
    </submittedName>
</protein>
<dbReference type="InterPro" id="IPR000719">
    <property type="entry name" value="Prot_kinase_dom"/>
</dbReference>
<keyword evidence="1" id="KW-1133">Transmembrane helix</keyword>
<proteinExistence type="predicted"/>
<reference evidence="4" key="1">
    <citation type="journal article" date="2019" name="Int. J. Syst. Evol. Microbiol.">
        <title>The Global Catalogue of Microorganisms (GCM) 10K type strain sequencing project: providing services to taxonomists for standard genome sequencing and annotation.</title>
        <authorList>
            <consortium name="The Broad Institute Genomics Platform"/>
            <consortium name="The Broad Institute Genome Sequencing Center for Infectious Disease"/>
            <person name="Wu L."/>
            <person name="Ma J."/>
        </authorList>
    </citation>
    <scope>NUCLEOTIDE SEQUENCE [LARGE SCALE GENOMIC DNA]</scope>
    <source>
        <strain evidence="4">CGMCC 1.19062</strain>
    </source>
</reference>
<evidence type="ECO:0000313" key="3">
    <source>
        <dbReference type="EMBL" id="MFD2264274.1"/>
    </source>
</evidence>
<comment type="caution">
    <text evidence="3">The sequence shown here is derived from an EMBL/GenBank/DDBJ whole genome shotgun (WGS) entry which is preliminary data.</text>
</comment>
<keyword evidence="3" id="KW-0808">Transferase</keyword>
<keyword evidence="1" id="KW-0472">Membrane</keyword>
<keyword evidence="1" id="KW-0812">Transmembrane</keyword>
<dbReference type="PROSITE" id="PS50011">
    <property type="entry name" value="PROTEIN_KINASE_DOM"/>
    <property type="match status" value="1"/>
</dbReference>
<dbReference type="InterPro" id="IPR011009">
    <property type="entry name" value="Kinase-like_dom_sf"/>
</dbReference>
<dbReference type="EMBL" id="JBHUIP010000013">
    <property type="protein sequence ID" value="MFD2264274.1"/>
    <property type="molecule type" value="Genomic_DNA"/>
</dbReference>
<gene>
    <name evidence="3" type="ORF">ACFSM5_15330</name>
</gene>
<evidence type="ECO:0000313" key="4">
    <source>
        <dbReference type="Proteomes" id="UP001597295"/>
    </source>
</evidence>
<keyword evidence="4" id="KW-1185">Reference proteome</keyword>
<sequence>MDQTDGRVMDAIEEEGGDSNVIDLKGRFQIFPGQPIPLLDSPCAQAFHATARGDPRAFYALVCNPDIPVRTDILEMLRGYNQSGMIKVADWGLMYWPLGGRYRYIIVIERPVGTRVMPSLTETQPPMHEDDIIDGLMSPLLGTLREFSGRMVTHRAIRPTNIFYADGGRRTMILGECVSSPPAHDQPAIFETIETAMAHPTGRGNGSLANDLYSLGVTIIFLVLGRNPIGELDEARALANKIEFGSYAALVGQARIPLSLMEPLRGLLTDDPRERWTVQDLDMWLAGRRQSPKQPKLPQRASRPFLFQETEFFNTRALAMALAQDPALAAPTLRSKQLDAWLRRSLNDEPRAEQMQQAVVSGGGTAGRATEDRMVARALIPLDPAAPMRYRGFGVAIDGLGPALAAAMEDRDKRQLISEIIASRLPLNWVAAQQKPRSEDMRAAQILERLPPVIENSALGFGVERALYELNPGEHCHSSMFERDPVMDLGQLIPVLDRLSKNDNRPDTPLDRHSIAFIASRARRVNDDMIRACGHPDPSTRNLAYLKLLASVQEQTNAPVCPGLCQWMATLLQPVIAGYHLKKRREKVGERVRKAAADGMLIQLLAVVDDEAERRADTRGFDEAVNEYANIDAKLQAMEINRPKHDEDARYFGEQVAAAIGGVLVSITTAIAVFYSFMT</sequence>
<dbReference type="Proteomes" id="UP001597295">
    <property type="component" value="Unassembled WGS sequence"/>
</dbReference>
<accession>A0ABW5DTM2</accession>
<dbReference type="GO" id="GO:0004674">
    <property type="term" value="F:protein serine/threonine kinase activity"/>
    <property type="evidence" value="ECO:0007669"/>
    <property type="project" value="UniProtKB-KW"/>
</dbReference>
<keyword evidence="3" id="KW-0418">Kinase</keyword>
<keyword evidence="3" id="KW-0723">Serine/threonine-protein kinase</keyword>
<dbReference type="SUPFAM" id="SSF56112">
    <property type="entry name" value="Protein kinase-like (PK-like)"/>
    <property type="match status" value="1"/>
</dbReference>
<evidence type="ECO:0000256" key="1">
    <source>
        <dbReference type="SAM" id="Phobius"/>
    </source>
</evidence>
<dbReference type="Gene3D" id="1.10.510.10">
    <property type="entry name" value="Transferase(Phosphotransferase) domain 1"/>
    <property type="match status" value="1"/>
</dbReference>
<feature type="transmembrane region" description="Helical" evidence="1">
    <location>
        <begin position="656"/>
        <end position="677"/>
    </location>
</feature>
<organism evidence="3 4">
    <name type="scientific">Lacibacterium aquatile</name>
    <dbReference type="NCBI Taxonomy" id="1168082"/>
    <lineage>
        <taxon>Bacteria</taxon>
        <taxon>Pseudomonadati</taxon>
        <taxon>Pseudomonadota</taxon>
        <taxon>Alphaproteobacteria</taxon>
        <taxon>Rhodospirillales</taxon>
        <taxon>Rhodospirillaceae</taxon>
    </lineage>
</organism>
<dbReference type="RefSeq" id="WP_379877345.1">
    <property type="nucleotide sequence ID" value="NZ_JBHUIP010000013.1"/>
</dbReference>
<name>A0ABW5DTM2_9PROT</name>
<feature type="domain" description="Protein kinase" evidence="2">
    <location>
        <begin position="1"/>
        <end position="285"/>
    </location>
</feature>